<dbReference type="HOGENOM" id="CLU_2860276_0_0_0"/>
<dbReference type="AlphaFoldDB" id="Q1J214"/>
<accession>Q1J214</accession>
<protein>
    <submittedName>
        <fullName evidence="1">Yfit/DinB family protein</fullName>
    </submittedName>
</protein>
<keyword evidence="2" id="KW-1185">Reference proteome</keyword>
<dbReference type="STRING" id="319795.Dgeo_0167"/>
<evidence type="ECO:0000313" key="1">
    <source>
        <dbReference type="EMBL" id="ABF44470.1"/>
    </source>
</evidence>
<dbReference type="EMBL" id="CP000359">
    <property type="protein sequence ID" value="ABF44470.1"/>
    <property type="molecule type" value="Genomic_DNA"/>
</dbReference>
<dbReference type="KEGG" id="dge:Dgeo_0167"/>
<proteinExistence type="predicted"/>
<name>Q1J214_DEIGD</name>
<dbReference type="Proteomes" id="UP000002431">
    <property type="component" value="Chromosome"/>
</dbReference>
<evidence type="ECO:0000313" key="2">
    <source>
        <dbReference type="Proteomes" id="UP000002431"/>
    </source>
</evidence>
<dbReference type="RefSeq" id="WP_011529317.1">
    <property type="nucleotide sequence ID" value="NC_008025.1"/>
</dbReference>
<organism evidence="1 2">
    <name type="scientific">Deinococcus geothermalis (strain DSM 11300 / CIP 105573 / AG-3a)</name>
    <dbReference type="NCBI Taxonomy" id="319795"/>
    <lineage>
        <taxon>Bacteria</taxon>
        <taxon>Thermotogati</taxon>
        <taxon>Deinococcota</taxon>
        <taxon>Deinococci</taxon>
        <taxon>Deinococcales</taxon>
        <taxon>Deinococcaceae</taxon>
        <taxon>Deinococcus</taxon>
    </lineage>
</organism>
<gene>
    <name evidence="1" type="ordered locus">Dgeo_0167</name>
</gene>
<sequence length="64" mass="6443">MSETQQNGEEQNGLEGVLDILKEAVEGGVPGQGTALLDGTRADGSGNHGLLATLHGLSAEQASL</sequence>
<reference evidence="1" key="1">
    <citation type="submission" date="2006-04" db="EMBL/GenBank/DDBJ databases">
        <title>Complete sequence of chromosome of Deinococcus geothermalis DSM 11300.</title>
        <authorList>
            <consortium name="US DOE Joint Genome Institute"/>
            <person name="Copeland A."/>
            <person name="Lucas S."/>
            <person name="Lapidus A."/>
            <person name="Barry K."/>
            <person name="Detter J.C."/>
            <person name="Glavina del Rio T."/>
            <person name="Hammon N."/>
            <person name="Israni S."/>
            <person name="Dalin E."/>
            <person name="Tice H."/>
            <person name="Pitluck S."/>
            <person name="Brettin T."/>
            <person name="Bruce D."/>
            <person name="Han C."/>
            <person name="Tapia R."/>
            <person name="Saunders E."/>
            <person name="Gilna P."/>
            <person name="Schmutz J."/>
            <person name="Larimer F."/>
            <person name="Land M."/>
            <person name="Hauser L."/>
            <person name="Kyrpides N."/>
            <person name="Kim E."/>
            <person name="Daly M.J."/>
            <person name="Fredrickson J.K."/>
            <person name="Makarova K.S."/>
            <person name="Gaidamakova E.K."/>
            <person name="Zhai M."/>
            <person name="Richardson P."/>
        </authorList>
    </citation>
    <scope>NUCLEOTIDE SEQUENCE</scope>
    <source>
        <strain evidence="1">DSM 11300</strain>
    </source>
</reference>